<evidence type="ECO:0000256" key="2">
    <source>
        <dbReference type="ARBA" id="ARBA00005336"/>
    </source>
</evidence>
<feature type="chain" id="PRO_5047539792" description="beta-N-acetylhexosaminidase" evidence="7">
    <location>
        <begin position="24"/>
        <end position="559"/>
    </location>
</feature>
<dbReference type="InterPro" id="IPR002772">
    <property type="entry name" value="Glyco_hydro_3_C"/>
</dbReference>
<evidence type="ECO:0000256" key="4">
    <source>
        <dbReference type="ARBA" id="ARBA00022801"/>
    </source>
</evidence>
<keyword evidence="5 10" id="KW-0326">Glycosidase</keyword>
<keyword evidence="7" id="KW-0732">Signal</keyword>
<feature type="domain" description="Glycoside hydrolase family 3 C-terminal" evidence="9">
    <location>
        <begin position="478"/>
        <end position="548"/>
    </location>
</feature>
<dbReference type="InterPro" id="IPR017853">
    <property type="entry name" value="GH"/>
</dbReference>
<comment type="catalytic activity">
    <reaction evidence="1">
        <text>Hydrolysis of terminal non-reducing N-acetyl-D-hexosamine residues in N-acetyl-beta-D-hexosaminides.</text>
        <dbReference type="EC" id="3.2.1.52"/>
    </reaction>
</comment>
<sequence length="559" mass="56844">MPPRRLSALLGTAVLALVPAVSGCSPDSASSGAPSASPSSAASESDAAAEKARELLAGMSVEEKIGQLMVLLAEGATAEESTDLVSTYNPGGLIYFPENLSGARQIARMSNGLQRTAAESGAGVPLFLGIDQEQGMVSRLPVGTRFPDAMAVGATRDTAHAEALAAATAEELTALGINLDYAPVADTNTNPDNPVIGIRSFGSDPGLVAEMATAEAAAFSEGGVVPVVKHFPGHGDTDVDSHTGLPVIDKPRTEWEKEDLPPFRAAVEADVDAIMTAHVLMPALDDSGEPSTLSPDVIGGVLRDELGYDGIVTTDALNMEGVRQTHSDGEVAVRAVLAGADQLLMPPDPQAAFEALRGAVRKGRISTERLDRSVLRILTAKAERGLFGAEPADAADARAAIGTKEHRAAARALAEDSATLLRNEDGVLPLAQGATVSVTGSGAEEIGAGLEELGYTVTADPGSADAAVVGTLSARGDAEQLSLVSAARESGTPVVVVAQGTPYDIADLGAVDGYLATYSAVDASRTAAARVLAGEVSPSGRLPVGVPGTDLGFGDGLSY</sequence>
<dbReference type="SUPFAM" id="SSF51445">
    <property type="entry name" value="(Trans)glycosidases"/>
    <property type="match status" value="1"/>
</dbReference>
<feature type="domain" description="Glycoside hydrolase family 3 N-terminal" evidence="8">
    <location>
        <begin position="61"/>
        <end position="379"/>
    </location>
</feature>
<dbReference type="PRINTS" id="PR00133">
    <property type="entry name" value="GLHYDRLASE3"/>
</dbReference>
<feature type="compositionally biased region" description="Low complexity" evidence="6">
    <location>
        <begin position="25"/>
        <end position="46"/>
    </location>
</feature>
<protein>
    <recommendedName>
        <fullName evidence="3">beta-N-acetylhexosaminidase</fullName>
        <ecNumber evidence="3">3.2.1.52</ecNumber>
    </recommendedName>
</protein>
<organism evidence="10 11">
    <name type="scientific">Streptomonospora arabica</name>
    <dbReference type="NCBI Taxonomy" id="412417"/>
    <lineage>
        <taxon>Bacteria</taxon>
        <taxon>Bacillati</taxon>
        <taxon>Actinomycetota</taxon>
        <taxon>Actinomycetes</taxon>
        <taxon>Streptosporangiales</taxon>
        <taxon>Nocardiopsidaceae</taxon>
        <taxon>Streptomonospora</taxon>
    </lineage>
</organism>
<dbReference type="Gene3D" id="3.40.50.1700">
    <property type="entry name" value="Glycoside hydrolase family 3 C-terminal domain"/>
    <property type="match status" value="2"/>
</dbReference>
<dbReference type="Pfam" id="PF00933">
    <property type="entry name" value="Glyco_hydro_3"/>
    <property type="match status" value="1"/>
</dbReference>
<dbReference type="PROSITE" id="PS51257">
    <property type="entry name" value="PROKAR_LIPOPROTEIN"/>
    <property type="match status" value="1"/>
</dbReference>
<evidence type="ECO:0000313" key="10">
    <source>
        <dbReference type="EMBL" id="MFC4870023.1"/>
    </source>
</evidence>
<dbReference type="PANTHER" id="PTHR30480:SF13">
    <property type="entry name" value="BETA-HEXOSAMINIDASE"/>
    <property type="match status" value="1"/>
</dbReference>
<dbReference type="InterPro" id="IPR001764">
    <property type="entry name" value="Glyco_hydro_3_N"/>
</dbReference>
<dbReference type="InterPro" id="IPR050226">
    <property type="entry name" value="NagZ_Beta-hexosaminidase"/>
</dbReference>
<name>A0ABV9SUK7_9ACTN</name>
<evidence type="ECO:0000256" key="7">
    <source>
        <dbReference type="SAM" id="SignalP"/>
    </source>
</evidence>
<proteinExistence type="inferred from homology"/>
<dbReference type="EC" id="3.2.1.52" evidence="3"/>
<gene>
    <name evidence="10" type="ORF">ACFPCZ_25635</name>
</gene>
<feature type="signal peptide" evidence="7">
    <location>
        <begin position="1"/>
        <end position="23"/>
    </location>
</feature>
<keyword evidence="4 10" id="KW-0378">Hydrolase</keyword>
<dbReference type="EMBL" id="JBHSIY010000033">
    <property type="protein sequence ID" value="MFC4870023.1"/>
    <property type="molecule type" value="Genomic_DNA"/>
</dbReference>
<dbReference type="RefSeq" id="WP_344141630.1">
    <property type="nucleotide sequence ID" value="NZ_BAAAQI010000003.1"/>
</dbReference>
<evidence type="ECO:0000256" key="3">
    <source>
        <dbReference type="ARBA" id="ARBA00012663"/>
    </source>
</evidence>
<evidence type="ECO:0000259" key="8">
    <source>
        <dbReference type="Pfam" id="PF00933"/>
    </source>
</evidence>
<evidence type="ECO:0000256" key="1">
    <source>
        <dbReference type="ARBA" id="ARBA00001231"/>
    </source>
</evidence>
<evidence type="ECO:0000259" key="9">
    <source>
        <dbReference type="Pfam" id="PF01915"/>
    </source>
</evidence>
<dbReference type="SUPFAM" id="SSF52279">
    <property type="entry name" value="Beta-D-glucan exohydrolase, C-terminal domain"/>
    <property type="match status" value="1"/>
</dbReference>
<evidence type="ECO:0000256" key="5">
    <source>
        <dbReference type="ARBA" id="ARBA00023295"/>
    </source>
</evidence>
<dbReference type="Pfam" id="PF01915">
    <property type="entry name" value="Glyco_hydro_3_C"/>
    <property type="match status" value="1"/>
</dbReference>
<dbReference type="PANTHER" id="PTHR30480">
    <property type="entry name" value="BETA-HEXOSAMINIDASE-RELATED"/>
    <property type="match status" value="1"/>
</dbReference>
<reference evidence="11" key="1">
    <citation type="journal article" date="2019" name="Int. J. Syst. Evol. Microbiol.">
        <title>The Global Catalogue of Microorganisms (GCM) 10K type strain sequencing project: providing services to taxonomists for standard genome sequencing and annotation.</title>
        <authorList>
            <consortium name="The Broad Institute Genomics Platform"/>
            <consortium name="The Broad Institute Genome Sequencing Center for Infectious Disease"/>
            <person name="Wu L."/>
            <person name="Ma J."/>
        </authorList>
    </citation>
    <scope>NUCLEOTIDE SEQUENCE [LARGE SCALE GENOMIC DNA]</scope>
    <source>
        <strain evidence="11">CGMCC 4.7304</strain>
    </source>
</reference>
<dbReference type="Proteomes" id="UP001595858">
    <property type="component" value="Unassembled WGS sequence"/>
</dbReference>
<evidence type="ECO:0000313" key="11">
    <source>
        <dbReference type="Proteomes" id="UP001595858"/>
    </source>
</evidence>
<evidence type="ECO:0000256" key="6">
    <source>
        <dbReference type="SAM" id="MobiDB-lite"/>
    </source>
</evidence>
<dbReference type="GO" id="GO:0016798">
    <property type="term" value="F:hydrolase activity, acting on glycosyl bonds"/>
    <property type="evidence" value="ECO:0007669"/>
    <property type="project" value="UniProtKB-KW"/>
</dbReference>
<comment type="caution">
    <text evidence="10">The sequence shown here is derived from an EMBL/GenBank/DDBJ whole genome shotgun (WGS) entry which is preliminary data.</text>
</comment>
<feature type="region of interest" description="Disordered" evidence="6">
    <location>
        <begin position="25"/>
        <end position="47"/>
    </location>
</feature>
<accession>A0ABV9SUK7</accession>
<dbReference type="InterPro" id="IPR036881">
    <property type="entry name" value="Glyco_hydro_3_C_sf"/>
</dbReference>
<dbReference type="InterPro" id="IPR036962">
    <property type="entry name" value="Glyco_hydro_3_N_sf"/>
</dbReference>
<comment type="similarity">
    <text evidence="2">Belongs to the glycosyl hydrolase 3 family.</text>
</comment>
<dbReference type="Gene3D" id="3.20.20.300">
    <property type="entry name" value="Glycoside hydrolase, family 3, N-terminal domain"/>
    <property type="match status" value="1"/>
</dbReference>
<keyword evidence="11" id="KW-1185">Reference proteome</keyword>